<protein>
    <submittedName>
        <fullName evidence="1">Lipoprotein, putative</fullName>
    </submittedName>
</protein>
<evidence type="ECO:0000313" key="1">
    <source>
        <dbReference type="EMBL" id="AEE49558.1"/>
    </source>
</evidence>
<dbReference type="HOGENOM" id="CLU_035227_0_0_10"/>
<dbReference type="STRING" id="760192.Halhy_1669"/>
<dbReference type="KEGG" id="hhy:Halhy_1669"/>
<sequence length="389" mass="42020">MKKTILLWLFIPLFSACDLEEIPDGVTTTAVKFEIWFGNTGEIEENGSAVIELAEGGYVVVGYQEQSVNQNNEGLIVKFKADGDVVWNKRAKLGSYATFSAVQRTADNGFVAVGTAYMSAAAQNDVFLCKFDQNGSLSYSKNIAGPLGADYGSDVLVLNDGFLILGNTTGNSDNQILVIKTDFNGNVLDSKTYGGAGEDRAVKFIKTQDNGYAIVGNTSSFGAGQNDMYLCKLSSTLALSWQKSFGTATEDNGSDLVEAKDGSFILVGQKANGNAPDIFIVKADKNGNKLWEKSYGTPFYDYGNGVALSSDGNILLCGTKGDNNDLRVFIMQLDEAGNQKWERLFSRYYGTDIKATKDGGIIVTGARNNPIDNEEDVYLIKTDKEGNVL</sequence>
<dbReference type="OrthoDB" id="9811934at2"/>
<dbReference type="SUPFAM" id="SSF50998">
    <property type="entry name" value="Quinoprotein alcohol dehydrogenase-like"/>
    <property type="match status" value="1"/>
</dbReference>
<evidence type="ECO:0000313" key="2">
    <source>
        <dbReference type="Proteomes" id="UP000008461"/>
    </source>
</evidence>
<gene>
    <name evidence="1" type="ordered locus">Halhy_1669</name>
</gene>
<dbReference type="PANTHER" id="PTHR42754">
    <property type="entry name" value="ENDOGLUCANASE"/>
    <property type="match status" value="1"/>
</dbReference>
<dbReference type="AlphaFoldDB" id="F4L1P9"/>
<accession>F4L1P9</accession>
<dbReference type="PROSITE" id="PS51257">
    <property type="entry name" value="PROKAR_LIPOPROTEIN"/>
    <property type="match status" value="1"/>
</dbReference>
<dbReference type="InterPro" id="IPR011047">
    <property type="entry name" value="Quinoprotein_ADH-like_sf"/>
</dbReference>
<keyword evidence="2" id="KW-1185">Reference proteome</keyword>
<dbReference type="Proteomes" id="UP000008461">
    <property type="component" value="Chromosome"/>
</dbReference>
<organism evidence="1 2">
    <name type="scientific">Haliscomenobacter hydrossis (strain ATCC 27775 / DSM 1100 / LMG 10767 / O)</name>
    <dbReference type="NCBI Taxonomy" id="760192"/>
    <lineage>
        <taxon>Bacteria</taxon>
        <taxon>Pseudomonadati</taxon>
        <taxon>Bacteroidota</taxon>
        <taxon>Saprospiria</taxon>
        <taxon>Saprospirales</taxon>
        <taxon>Haliscomenobacteraceae</taxon>
        <taxon>Haliscomenobacter</taxon>
    </lineage>
</organism>
<keyword evidence="1" id="KW-0449">Lipoprotein</keyword>
<dbReference type="RefSeq" id="WP_013764112.1">
    <property type="nucleotide sequence ID" value="NC_015510.1"/>
</dbReference>
<dbReference type="eggNOG" id="COG1770">
    <property type="taxonomic scope" value="Bacteria"/>
</dbReference>
<name>F4L1P9_HALH1</name>
<dbReference type="PANTHER" id="PTHR42754:SF1">
    <property type="entry name" value="LIPOPROTEIN"/>
    <property type="match status" value="1"/>
</dbReference>
<reference evidence="1 2" key="1">
    <citation type="journal article" date="2011" name="Stand. Genomic Sci.">
        <title>Complete genome sequence of Haliscomenobacter hydrossis type strain (O).</title>
        <authorList>
            <consortium name="US DOE Joint Genome Institute (JGI-PGF)"/>
            <person name="Daligault H."/>
            <person name="Lapidus A."/>
            <person name="Zeytun A."/>
            <person name="Nolan M."/>
            <person name="Lucas S."/>
            <person name="Del Rio T.G."/>
            <person name="Tice H."/>
            <person name="Cheng J.F."/>
            <person name="Tapia R."/>
            <person name="Han C."/>
            <person name="Goodwin L."/>
            <person name="Pitluck S."/>
            <person name="Liolios K."/>
            <person name="Pagani I."/>
            <person name="Ivanova N."/>
            <person name="Huntemann M."/>
            <person name="Mavromatis K."/>
            <person name="Mikhailova N."/>
            <person name="Pati A."/>
            <person name="Chen A."/>
            <person name="Palaniappan K."/>
            <person name="Land M."/>
            <person name="Hauser L."/>
            <person name="Brambilla E.M."/>
            <person name="Rohde M."/>
            <person name="Verbarg S."/>
            <person name="Goker M."/>
            <person name="Bristow J."/>
            <person name="Eisen J.A."/>
            <person name="Markowitz V."/>
            <person name="Hugenholtz P."/>
            <person name="Kyrpides N.C."/>
            <person name="Klenk H.P."/>
            <person name="Woyke T."/>
        </authorList>
    </citation>
    <scope>NUCLEOTIDE SEQUENCE [LARGE SCALE GENOMIC DNA]</scope>
    <source>
        <strain evidence="2">ATCC 27775 / DSM 1100 / LMG 10767 / O</strain>
    </source>
</reference>
<dbReference type="EMBL" id="CP002691">
    <property type="protein sequence ID" value="AEE49558.1"/>
    <property type="molecule type" value="Genomic_DNA"/>
</dbReference>
<reference key="2">
    <citation type="submission" date="2011-04" db="EMBL/GenBank/DDBJ databases">
        <title>Complete sequence of chromosome of Haliscomenobacter hydrossis DSM 1100.</title>
        <authorList>
            <consortium name="US DOE Joint Genome Institute (JGI-PGF)"/>
            <person name="Lucas S."/>
            <person name="Han J."/>
            <person name="Lapidus A."/>
            <person name="Bruce D."/>
            <person name="Goodwin L."/>
            <person name="Pitluck S."/>
            <person name="Peters L."/>
            <person name="Kyrpides N."/>
            <person name="Mavromatis K."/>
            <person name="Ivanova N."/>
            <person name="Ovchinnikova G."/>
            <person name="Pagani I."/>
            <person name="Daligault H."/>
            <person name="Detter J.C."/>
            <person name="Han C."/>
            <person name="Land M."/>
            <person name="Hauser L."/>
            <person name="Markowitz V."/>
            <person name="Cheng J.-F."/>
            <person name="Hugenholtz P."/>
            <person name="Woyke T."/>
            <person name="Wu D."/>
            <person name="Verbarg S."/>
            <person name="Frueling A."/>
            <person name="Brambilla E."/>
            <person name="Klenk H.-P."/>
            <person name="Eisen J.A."/>
        </authorList>
    </citation>
    <scope>NUCLEOTIDE SEQUENCE</scope>
    <source>
        <strain>DSM 1100</strain>
    </source>
</reference>
<proteinExistence type="predicted"/>